<reference evidence="1 2" key="1">
    <citation type="submission" date="2014-09" db="EMBL/GenBank/DDBJ databases">
        <title>Draft genome of Bradyrhizobium japonicum Is-34.</title>
        <authorList>
            <person name="Tsurumaru H."/>
            <person name="Yamakawa T."/>
            <person name="Hashimoto S."/>
            <person name="Okizaki K."/>
            <person name="Kanesaki Y."/>
            <person name="Yoshikawa H."/>
            <person name="Yajima S."/>
        </authorList>
    </citation>
    <scope>NUCLEOTIDE SEQUENCE [LARGE SCALE GENOMIC DNA]</scope>
    <source>
        <strain evidence="1 2">Is-34</strain>
    </source>
</reference>
<comment type="caution">
    <text evidence="1">The sequence shown here is derived from an EMBL/GenBank/DDBJ whole genome shotgun (WGS) entry which is preliminary data.</text>
</comment>
<protein>
    <submittedName>
        <fullName evidence="1">Uncharacterized protein</fullName>
    </submittedName>
</protein>
<proteinExistence type="predicted"/>
<organism evidence="1 2">
    <name type="scientific">Bradyrhizobium japonicum</name>
    <dbReference type="NCBI Taxonomy" id="375"/>
    <lineage>
        <taxon>Bacteria</taxon>
        <taxon>Pseudomonadati</taxon>
        <taxon>Pseudomonadota</taxon>
        <taxon>Alphaproteobacteria</taxon>
        <taxon>Hyphomicrobiales</taxon>
        <taxon>Nitrobacteraceae</taxon>
        <taxon>Bradyrhizobium</taxon>
    </lineage>
</organism>
<dbReference type="EMBL" id="JRPN01000042">
    <property type="protein sequence ID" value="KGT73715.1"/>
    <property type="molecule type" value="Genomic_DNA"/>
</dbReference>
<evidence type="ECO:0000313" key="1">
    <source>
        <dbReference type="EMBL" id="KGT73715.1"/>
    </source>
</evidence>
<dbReference type="Proteomes" id="UP000030377">
    <property type="component" value="Unassembled WGS sequence"/>
</dbReference>
<evidence type="ECO:0000313" key="2">
    <source>
        <dbReference type="Proteomes" id="UP000030377"/>
    </source>
</evidence>
<accession>A0A0A3XHC8</accession>
<name>A0A0A3XHC8_BRAJP</name>
<sequence>MSRRQAFDIRFRCTLTGCDWTARLFLKSSADAFEAMYRRLAFSAVRGGDRPRNSRAFYRVVLCEVSADQSRPIA</sequence>
<gene>
    <name evidence="1" type="ORF">MA20_42980</name>
</gene>
<dbReference type="AlphaFoldDB" id="A0A0A3XHC8"/>